<feature type="compositionally biased region" description="Polar residues" evidence="1">
    <location>
        <begin position="10"/>
        <end position="28"/>
    </location>
</feature>
<evidence type="ECO:0008006" key="4">
    <source>
        <dbReference type="Google" id="ProtNLM"/>
    </source>
</evidence>
<dbReference type="InterPro" id="IPR011042">
    <property type="entry name" value="6-blade_b-propeller_TolB-like"/>
</dbReference>
<protein>
    <recommendedName>
        <fullName evidence="4">WD40 repeat domain-containing protein</fullName>
    </recommendedName>
</protein>
<accession>A0ABP8ZL26</accession>
<proteinExistence type="predicted"/>
<feature type="region of interest" description="Disordered" evidence="1">
    <location>
        <begin position="1"/>
        <end position="34"/>
    </location>
</feature>
<comment type="caution">
    <text evidence="2">The sequence shown here is derived from an EMBL/GenBank/DDBJ whole genome shotgun (WGS) entry which is preliminary data.</text>
</comment>
<evidence type="ECO:0000256" key="1">
    <source>
        <dbReference type="SAM" id="MobiDB-lite"/>
    </source>
</evidence>
<keyword evidence="3" id="KW-1185">Reference proteome</keyword>
<dbReference type="SUPFAM" id="SSF82171">
    <property type="entry name" value="DPP6 N-terminal domain-like"/>
    <property type="match status" value="1"/>
</dbReference>
<name>A0ABP8ZL26_9ACTN</name>
<evidence type="ECO:0000313" key="3">
    <source>
        <dbReference type="Proteomes" id="UP001500822"/>
    </source>
</evidence>
<evidence type="ECO:0000313" key="2">
    <source>
        <dbReference type="EMBL" id="GAA4758937.1"/>
    </source>
</evidence>
<dbReference type="EMBL" id="BAABIE010000027">
    <property type="protein sequence ID" value="GAA4758937.1"/>
    <property type="molecule type" value="Genomic_DNA"/>
</dbReference>
<organism evidence="2 3">
    <name type="scientific">Gordonia alkaliphila</name>
    <dbReference type="NCBI Taxonomy" id="1053547"/>
    <lineage>
        <taxon>Bacteria</taxon>
        <taxon>Bacillati</taxon>
        <taxon>Actinomycetota</taxon>
        <taxon>Actinomycetes</taxon>
        <taxon>Mycobacteriales</taxon>
        <taxon>Gordoniaceae</taxon>
        <taxon>Gordonia</taxon>
    </lineage>
</organism>
<dbReference type="Proteomes" id="UP001500822">
    <property type="component" value="Unassembled WGS sequence"/>
</dbReference>
<gene>
    <name evidence="2" type="ORF">GCM10023217_34290</name>
</gene>
<sequence length="396" mass="43015">MGFFNRRSNRAGSSLGTTGSAQSATNRQGGSGLGLVPPRLDLPEFWVHESLRLEDQSMLRSDATPPGIHTQCGPKGVVGRLGDRLLPWRAFNISEVAPSPTLRAVAMVMGAYPGAEIELTEYGSRTPMESLPGFTVMDNRGSSICGVDWSPDGRTLACLEWSGVGVLTLLDAQTGRRTVLTTLDKIMGNEVPRFSPDGRWILVPTSAPKLVSLDQSVSVSLPLEHAYVDWWPARGPSALFAIVGRAGSQHFGAYDLASGRFEDLGPLQLPHQPDLPETRTLIHTPRVSPAGDQALVGSWFGPPGPYQEENGSRERVAVLDVTTGQVTSPIYPWADAGSWLERDHSKWFWTGRPSTTSGPTVVAPALFNETPPFDNSDPRAHRDATDRDELVVVWSW</sequence>
<reference evidence="3" key="1">
    <citation type="journal article" date="2019" name="Int. J. Syst. Evol. Microbiol.">
        <title>The Global Catalogue of Microorganisms (GCM) 10K type strain sequencing project: providing services to taxonomists for standard genome sequencing and annotation.</title>
        <authorList>
            <consortium name="The Broad Institute Genomics Platform"/>
            <consortium name="The Broad Institute Genome Sequencing Center for Infectious Disease"/>
            <person name="Wu L."/>
            <person name="Ma J."/>
        </authorList>
    </citation>
    <scope>NUCLEOTIDE SEQUENCE [LARGE SCALE GENOMIC DNA]</scope>
    <source>
        <strain evidence="3">JCM 18077</strain>
    </source>
</reference>
<dbReference type="Gene3D" id="2.120.10.30">
    <property type="entry name" value="TolB, C-terminal domain"/>
    <property type="match status" value="1"/>
</dbReference>